<evidence type="ECO:0000256" key="1">
    <source>
        <dbReference type="SAM" id="MobiDB-lite"/>
    </source>
</evidence>
<organism evidence="2 3">
    <name type="scientific">Mycena rosella</name>
    <name type="common">Pink bonnet</name>
    <name type="synonym">Agaricus rosellus</name>
    <dbReference type="NCBI Taxonomy" id="1033263"/>
    <lineage>
        <taxon>Eukaryota</taxon>
        <taxon>Fungi</taxon>
        <taxon>Dikarya</taxon>
        <taxon>Basidiomycota</taxon>
        <taxon>Agaricomycotina</taxon>
        <taxon>Agaricomycetes</taxon>
        <taxon>Agaricomycetidae</taxon>
        <taxon>Agaricales</taxon>
        <taxon>Marasmiineae</taxon>
        <taxon>Mycenaceae</taxon>
        <taxon>Mycena</taxon>
    </lineage>
</organism>
<feature type="region of interest" description="Disordered" evidence="1">
    <location>
        <begin position="1092"/>
        <end position="1149"/>
    </location>
</feature>
<feature type="region of interest" description="Disordered" evidence="1">
    <location>
        <begin position="964"/>
        <end position="1034"/>
    </location>
</feature>
<evidence type="ECO:0000313" key="2">
    <source>
        <dbReference type="EMBL" id="KAJ7690367.1"/>
    </source>
</evidence>
<dbReference type="EMBL" id="JARKIE010000065">
    <property type="protein sequence ID" value="KAJ7690367.1"/>
    <property type="molecule type" value="Genomic_DNA"/>
</dbReference>
<accession>A0AAD7DFT9</accession>
<gene>
    <name evidence="2" type="ORF">B0H17DRAFT_1065036</name>
</gene>
<evidence type="ECO:0000313" key="3">
    <source>
        <dbReference type="Proteomes" id="UP001221757"/>
    </source>
</evidence>
<sequence>MDEAYLSGLYWDGGSEAQRRLPVAQGNSAPTADMLPEFTFPADSGFPSAMATPFIDVTHFGHPTPLLPTDFPGASQRAFHSDFSAADSWDAASLSLLPQRPSTQWDNTVQPQWDDFVSSLQPTPARAPSTDSSSARDFFHDDYGINFLMGEMSDEYSSSRFSSAPPSSIPEDDGWSSRGWSSNDSRPVSAAPSSVYGDLDYNSQPSVSVHIEPWGGAFDGPPSEMVPLREPDVDPVGEAPDMDARLDWDWKPSGVTWLDPDVSSEVVNFPGGIQLTDKQKIYALHRVKGCPSQFPFYQTRTAFLVDLTDMQGLDSEMTVDSIIRDQDSHSFGGSSGARNNVDAYLPGTFFGLSNEVRIATRRATPKCVGVSACESLDPAFLSQERRELDPEPSRKLVAAMLRTREMQDNTDVGRTLAFHHSLQSWHCNGVRADGQQCDGSIALRKLNVPDRNKTHILLCSKRTHTLMVGSFHSQTRILDHVSEELFLKVMNGERIIDDDDSQGTCSRVVSGRTGGKGKAICPFNHHKDGLPYVAKIQPVTCVAKMHIYCPWETLHPELARMAVVVPSSESGHTHPPPPKNKCTQAIAERYRECVGKIGLGATVVKVENAQSTKELLDGKTPSLFHPGLISRDTKTRLIQQVKAELNDSASSAANTTTRQQVAAYIADQEALSDDKRYLHSSMSRDGKRVIFGAHHKLLCSIHDLRTLDCDTTFKPVAGEMQIFEINGWLVEINESVTVMRVWMEVHDRKAYKSVWDEVQRLVLKLTGKPLKFLGLHRGGRILGLNSDMEAAPLLGLADSFAPTIDLEDVRPMVMADPQELLAYILRLCYSHFNRGIPDLLNLTDADRKRIFDLKYLKTPEEVEDFKTWIRTLADPQGVLKRWWEHKLMHRWLLRGIIQCLSNIPLERWNTMEATTNLGEAQHAWNNAQTGISMGVIESFKKYEELDIRRAEEIQLRKSTAIPRNMRNEVSQRYAARTARQSRNSDKAKRTHGADSNVAALQVELSQTKEELKSARSDAKAERSPETTQRVRELEATVVDLDTQLKLAKAEAKSSSSGRVPQPESGVGPETGATAALLTPSPSVLLAPVPTLAAGGSDVTGSRRVSARKRAQVDSSAEDHPSSNKRQRKLEDPLAGWVMEDPDTGEKLSGHEWVERYPEEFKQRYKKDHQRYLQYIAQSVDS</sequence>
<reference evidence="2" key="1">
    <citation type="submission" date="2023-03" db="EMBL/GenBank/DDBJ databases">
        <title>Massive genome expansion in bonnet fungi (Mycena s.s.) driven by repeated elements and novel gene families across ecological guilds.</title>
        <authorList>
            <consortium name="Lawrence Berkeley National Laboratory"/>
            <person name="Harder C.B."/>
            <person name="Miyauchi S."/>
            <person name="Viragh M."/>
            <person name="Kuo A."/>
            <person name="Thoen E."/>
            <person name="Andreopoulos B."/>
            <person name="Lu D."/>
            <person name="Skrede I."/>
            <person name="Drula E."/>
            <person name="Henrissat B."/>
            <person name="Morin E."/>
            <person name="Kohler A."/>
            <person name="Barry K."/>
            <person name="LaButti K."/>
            <person name="Morin E."/>
            <person name="Salamov A."/>
            <person name="Lipzen A."/>
            <person name="Mereny Z."/>
            <person name="Hegedus B."/>
            <person name="Baldrian P."/>
            <person name="Stursova M."/>
            <person name="Weitz H."/>
            <person name="Taylor A."/>
            <person name="Grigoriev I.V."/>
            <person name="Nagy L.G."/>
            <person name="Martin F."/>
            <person name="Kauserud H."/>
        </authorList>
    </citation>
    <scope>NUCLEOTIDE SEQUENCE</scope>
    <source>
        <strain evidence="2">CBHHK067</strain>
    </source>
</reference>
<dbReference type="Proteomes" id="UP001221757">
    <property type="component" value="Unassembled WGS sequence"/>
</dbReference>
<protein>
    <submittedName>
        <fullName evidence="2">Uncharacterized protein</fullName>
    </submittedName>
</protein>
<feature type="region of interest" description="Disordered" evidence="1">
    <location>
        <begin position="1048"/>
        <end position="1074"/>
    </location>
</feature>
<dbReference type="AlphaFoldDB" id="A0AAD7DFT9"/>
<feature type="compositionally biased region" description="Basic and acidic residues" evidence="1">
    <location>
        <begin position="1006"/>
        <end position="1034"/>
    </location>
</feature>
<comment type="caution">
    <text evidence="2">The sequence shown here is derived from an EMBL/GenBank/DDBJ whole genome shotgun (WGS) entry which is preliminary data.</text>
</comment>
<feature type="region of interest" description="Disordered" evidence="1">
    <location>
        <begin position="158"/>
        <end position="191"/>
    </location>
</feature>
<name>A0AAD7DFT9_MYCRO</name>
<proteinExistence type="predicted"/>
<keyword evidence="3" id="KW-1185">Reference proteome</keyword>